<feature type="region of interest" description="Disordered" evidence="6">
    <location>
        <begin position="349"/>
        <end position="393"/>
    </location>
</feature>
<dbReference type="InterPro" id="IPR047655">
    <property type="entry name" value="Transpos_IS630-like"/>
</dbReference>
<evidence type="ECO:0000256" key="3">
    <source>
        <dbReference type="ARBA" id="ARBA00022786"/>
    </source>
</evidence>
<keyword evidence="10" id="KW-1185">Reference proteome</keyword>
<dbReference type="Pfam" id="PF13384">
    <property type="entry name" value="HTH_23"/>
    <property type="match status" value="1"/>
</dbReference>
<dbReference type="PROSITE" id="PS50017">
    <property type="entry name" value="DEATH_DOMAIN"/>
    <property type="match status" value="1"/>
</dbReference>
<feature type="repeat" description="RCC1" evidence="5">
    <location>
        <begin position="861"/>
        <end position="912"/>
    </location>
</feature>
<keyword evidence="3 4" id="KW-0833">Ubl conjugation pathway</keyword>
<feature type="region of interest" description="Disordered" evidence="6">
    <location>
        <begin position="1986"/>
        <end position="2012"/>
    </location>
</feature>
<evidence type="ECO:0000256" key="5">
    <source>
        <dbReference type="PROSITE-ProRule" id="PRU00235"/>
    </source>
</evidence>
<dbReference type="InterPro" id="IPR009057">
    <property type="entry name" value="Homeodomain-like_sf"/>
</dbReference>
<dbReference type="InterPro" id="IPR058923">
    <property type="entry name" value="RCC1-like_dom"/>
</dbReference>
<dbReference type="InterPro" id="IPR035983">
    <property type="entry name" value="Hect_E3_ubiquitin_ligase"/>
</dbReference>
<evidence type="ECO:0000256" key="6">
    <source>
        <dbReference type="SAM" id="MobiDB-lite"/>
    </source>
</evidence>
<dbReference type="SMART" id="SM00119">
    <property type="entry name" value="HECTc"/>
    <property type="match status" value="1"/>
</dbReference>
<feature type="domain" description="HECT" evidence="8">
    <location>
        <begin position="1655"/>
        <end position="1781"/>
    </location>
</feature>
<evidence type="ECO:0000313" key="10">
    <source>
        <dbReference type="Proteomes" id="UP000653454"/>
    </source>
</evidence>
<dbReference type="PANTHER" id="PTHR22872:SF2">
    <property type="entry name" value="INHIBITOR OF BRUTON TYROSINE KINASE"/>
    <property type="match status" value="1"/>
</dbReference>
<evidence type="ECO:0000256" key="1">
    <source>
        <dbReference type="ARBA" id="ARBA00004123"/>
    </source>
</evidence>
<evidence type="ECO:0000259" key="8">
    <source>
        <dbReference type="PROSITE" id="PS50237"/>
    </source>
</evidence>
<feature type="repeat" description="RCC1" evidence="5">
    <location>
        <begin position="1177"/>
        <end position="1238"/>
    </location>
</feature>
<dbReference type="PRINTS" id="PR00633">
    <property type="entry name" value="RCCNDNSATION"/>
</dbReference>
<dbReference type="GO" id="GO:0004842">
    <property type="term" value="F:ubiquitin-protein transferase activity"/>
    <property type="evidence" value="ECO:0007669"/>
    <property type="project" value="InterPro"/>
</dbReference>
<feature type="repeat" description="RCC1" evidence="5">
    <location>
        <begin position="1019"/>
        <end position="1070"/>
    </location>
</feature>
<dbReference type="Gene3D" id="2.130.10.30">
    <property type="entry name" value="Regulator of chromosome condensation 1/beta-lactamase-inhibitor protein II"/>
    <property type="match status" value="1"/>
</dbReference>
<keyword evidence="2" id="KW-0677">Repeat</keyword>
<feature type="repeat" description="RCC1" evidence="5">
    <location>
        <begin position="1073"/>
        <end position="1124"/>
    </location>
</feature>
<sequence>MDTTPEEAAQVVALLQQGLSQRAVAAQLHLSQSAVSRVYRRFQETGAFNRRPRTGRHRCTSERDDRFIVSTSLRNRHLTGVDVQQELRRVRQVAVSEWTVRRRLKEANLTPKRPASGPKLTAGHRQARLQFAREHLDWSIAQWRSVLFTDECRVCLHGSDRRGRVYRRPGERFAQCCFAETVAYGGGSCMMWAGISLEGKTALVFVPGGGRGGGLTADRYITDILLGHVVPYAEFVGEDFVLMHDNARCHTARVSRQFLREKELRTMDWPALSPDLNPIEHLWDELKRRVRARNPVPASVDELKTALLEEWDGIPQETVKKLIRSMRNRLQAARCLLIEAVRAHEAMSGRRAVCADTEDEDGEADARTGGGEAPADRATLPSGASTPMSGSISSRHSVMCSSAVSVAAATMTVQPEAPKVALDDFTSQLGESDARALVDLLKLAAAGRVPDANNAVRIITDVLMETVVPLDVATYTHFTSQLGESDANNALRVITDVLMALCSAKPAVADMVIEVCVCELEEAAAGGGRTPPPPVTVDSPHPYADDTDISGVVKIPGASSLRVVFEQGCSTERRNDPLTISDATGRIVASRSGREPNDWAQELIINGDELRWRFTSDGSVNGWGWRFTAHPILPHNSVAEIGSDRYVLSRPSVELAWRLLDGPLLAAISGDHQLAPRLAQALAICAQMPTLSWRTRVWCVRRLRGVVSASSVSPAALQRLPALLHAQYELEEPALRTGSHLLHSSYLKELAWLACSLRMDARLCTGPESLRWAWFKKYCLSQRTATALTQRLPLPQPFIIEVRKRLADLGVYNPEEINVDARHAWEDNVKFTKLHDEQLLHWVNKRPEEWTNWWGGGSRACSVYGWGHNHRGQLGGVEGGKVRAPTQCAALAALSPALLVGGEQTLFAVTPDGRVYATGYGAGGRLGIGGIDSVSQPTLLSSIQHVFITKVACNSGGKHCLALSADGEVYSWGEGEDGKLGHGNRVSYDRPKLITALSGLDVVGIACGGAHSACITARGRVYTWGKGRYGRLGHGDSEDQLTPKMVEALAMYRVVDVACGSGDAQTLCITDDDNVWSWGDGDYGKLGRGGSEGCKLPMRIDCLKGMRVVKVECGSQFSVALCQCGSVYTWGKGDYHRLGHGSYEHVRRPMRVTGMQGKPIVAIATGSLHCVACTEGGEVYTWGDNDEGQLGDGTTLAAQRPRLLVALQRRRAPPAPARAPARVPPAAGGAAARLLQPSGECLILLQAQRGNKPRPGPRPPPAPPLECHLLQEAPQPAYCNRLVSVSYYCRLRGGTSRAPAPAPARVPPAAGGAAARLLQPPGECLILLQAQRGNKPRPGPRPPPALPLECHLLQEAPQPAYCNRLVSVSYYCRLRGGTSRAPAPAPARVPPAAGGAAARLLQPPGECLILLQAQRGNKPRPGPRPPPALPLECHLLQEAPQPAYCNRLVLLHHFSELVAPTLPLLSLDGPLDELRNLMFYNIKETIFRKAIMSTMVRERQHGPVVELSRVAARRARRGGAGLAGAGGMRSVFGQMVARLPHLTPDALLLPSRVWKVKLAVRSASTAQWSNYPAWRRGGGGAGLAGAGGMRSVFSQMVARLPHLTPDALLLPSRVWKVKLAAARRARRGGAGLAGAGGMRSVFSQMVARLPHLTPDALLLPSRVWKVKLAGESVDDCGGGYSESIAEMCEELQNGSLPLLLATPNGRGDAGASRDTFLLNPTANSPLHLNCFRFLGVLMGIAIRTGSPLSLSLAEGVWRQAAGQALRPQDLAEVDKDFLPALLCIRDMSPTNKVSLLLVYLLNAFLGLLMLCNPDRAICRWRPFWISFHYWNNRCLMGIAIRTGSPLSLSLAEGVWRQAAGQALRPQDLAEVDKDFLPALLCIRDMTPTNKRQAAGQALRPQDLAEVDKDFLPALLCIRDMTPTNKELQNLDLPFSIPSAAGHEVPLSTRHKRVTPENKDEYLHLALHYRSRKCAIVRDGTIIKPGKGLRRTGPASRLPNGADADAVRGRRGRGRVASAVRTEHRHVHAALRQRLFDPST</sequence>
<name>A0A8S4E551_PLUXY</name>
<comment type="caution">
    <text evidence="4">Lacks conserved residue(s) required for the propagation of feature annotation.</text>
</comment>
<gene>
    <name evidence="9" type="ORF">PLXY2_LOCUS4484</name>
</gene>
<evidence type="ECO:0000256" key="4">
    <source>
        <dbReference type="PROSITE-ProRule" id="PRU00104"/>
    </source>
</evidence>
<comment type="caution">
    <text evidence="9">The sequence shown here is derived from an EMBL/GenBank/DDBJ whole genome shotgun (WGS) entry which is preliminary data.</text>
</comment>
<dbReference type="InterPro" id="IPR036397">
    <property type="entry name" value="RNaseH_sf"/>
</dbReference>
<dbReference type="GO" id="GO:0003677">
    <property type="term" value="F:DNA binding"/>
    <property type="evidence" value="ECO:0007669"/>
    <property type="project" value="InterPro"/>
</dbReference>
<dbReference type="InterPro" id="IPR051625">
    <property type="entry name" value="Signaling_Regulatory_Domain"/>
</dbReference>
<dbReference type="SUPFAM" id="SSF56204">
    <property type="entry name" value="Hect, E3 ligase catalytic domain"/>
    <property type="match status" value="2"/>
</dbReference>
<dbReference type="Pfam" id="PF01498">
    <property type="entry name" value="HTH_Tnp_Tc3_2"/>
    <property type="match status" value="1"/>
</dbReference>
<feature type="compositionally biased region" description="Polar residues" evidence="6">
    <location>
        <begin position="382"/>
        <end position="393"/>
    </location>
</feature>
<dbReference type="PANTHER" id="PTHR22872">
    <property type="entry name" value="BTK-BINDING PROTEIN-RELATED"/>
    <property type="match status" value="1"/>
</dbReference>
<feature type="repeat" description="RCC1" evidence="5">
    <location>
        <begin position="967"/>
        <end position="1018"/>
    </location>
</feature>
<dbReference type="InterPro" id="IPR002492">
    <property type="entry name" value="Transposase_Tc1-like"/>
</dbReference>
<proteinExistence type="predicted"/>
<dbReference type="GO" id="GO:0009966">
    <property type="term" value="P:regulation of signal transduction"/>
    <property type="evidence" value="ECO:0007669"/>
    <property type="project" value="UniProtKB-ARBA"/>
</dbReference>
<dbReference type="InterPro" id="IPR000408">
    <property type="entry name" value="Reg_chr_condens"/>
</dbReference>
<dbReference type="InterPro" id="IPR036388">
    <property type="entry name" value="WH-like_DNA-bd_sf"/>
</dbReference>
<dbReference type="Gene3D" id="1.10.10.10">
    <property type="entry name" value="Winged helix-like DNA-binding domain superfamily/Winged helix DNA-binding domain"/>
    <property type="match status" value="1"/>
</dbReference>
<dbReference type="InterPro" id="IPR000488">
    <property type="entry name" value="Death_dom"/>
</dbReference>
<dbReference type="GO" id="GO:0005634">
    <property type="term" value="C:nucleus"/>
    <property type="evidence" value="ECO:0007669"/>
    <property type="project" value="UniProtKB-SubCell"/>
</dbReference>
<evidence type="ECO:0000259" key="7">
    <source>
        <dbReference type="PROSITE" id="PS50017"/>
    </source>
</evidence>
<dbReference type="SUPFAM" id="SSF46689">
    <property type="entry name" value="Homeodomain-like"/>
    <property type="match status" value="1"/>
</dbReference>
<evidence type="ECO:0000256" key="2">
    <source>
        <dbReference type="ARBA" id="ARBA00022737"/>
    </source>
</evidence>
<accession>A0A8S4E551</accession>
<dbReference type="Pfam" id="PF00632">
    <property type="entry name" value="HECT"/>
    <property type="match status" value="2"/>
</dbReference>
<dbReference type="GO" id="GO:0006313">
    <property type="term" value="P:DNA transposition"/>
    <property type="evidence" value="ECO:0007669"/>
    <property type="project" value="InterPro"/>
</dbReference>
<dbReference type="Pfam" id="PF13358">
    <property type="entry name" value="DDE_3"/>
    <property type="match status" value="1"/>
</dbReference>
<dbReference type="SUPFAM" id="SSF50985">
    <property type="entry name" value="RCC1/BLIP-II"/>
    <property type="match status" value="1"/>
</dbReference>
<feature type="domain" description="Death" evidence="7">
    <location>
        <begin position="268"/>
        <end position="328"/>
    </location>
</feature>
<dbReference type="PROSITE" id="PS50237">
    <property type="entry name" value="HECT"/>
    <property type="match status" value="1"/>
</dbReference>
<dbReference type="InterPro" id="IPR009091">
    <property type="entry name" value="RCC1/BLIP-II"/>
</dbReference>
<dbReference type="InterPro" id="IPR038717">
    <property type="entry name" value="Tc1-like_DDE_dom"/>
</dbReference>
<dbReference type="EMBL" id="CAJHNJ030000012">
    <property type="protein sequence ID" value="CAG9110153.1"/>
    <property type="molecule type" value="Genomic_DNA"/>
</dbReference>
<dbReference type="Gene3D" id="3.30.420.10">
    <property type="entry name" value="Ribonuclease H-like superfamily/Ribonuclease H"/>
    <property type="match status" value="1"/>
</dbReference>
<dbReference type="Proteomes" id="UP000653454">
    <property type="component" value="Unassembled WGS sequence"/>
</dbReference>
<dbReference type="Gene3D" id="3.90.1750.10">
    <property type="entry name" value="Hect, E3 ligase catalytic domains"/>
    <property type="match status" value="1"/>
</dbReference>
<dbReference type="Pfam" id="PF00415">
    <property type="entry name" value="RCC1"/>
    <property type="match status" value="3"/>
</dbReference>
<dbReference type="GO" id="GO:0007165">
    <property type="term" value="P:signal transduction"/>
    <property type="evidence" value="ECO:0007669"/>
    <property type="project" value="InterPro"/>
</dbReference>
<dbReference type="InterPro" id="IPR000569">
    <property type="entry name" value="HECT_dom"/>
</dbReference>
<feature type="region of interest" description="Disordered" evidence="6">
    <location>
        <begin position="524"/>
        <end position="543"/>
    </location>
</feature>
<comment type="subcellular location">
    <subcellularLocation>
        <location evidence="1">Nucleus</location>
    </subcellularLocation>
</comment>
<evidence type="ECO:0000313" key="9">
    <source>
        <dbReference type="EMBL" id="CAG9110153.1"/>
    </source>
</evidence>
<dbReference type="NCBIfam" id="NF033545">
    <property type="entry name" value="transpos_IS630"/>
    <property type="match status" value="1"/>
</dbReference>
<protein>
    <submittedName>
        <fullName evidence="9">(diamondback moth) hypothetical protein</fullName>
    </submittedName>
</protein>
<dbReference type="PROSITE" id="PS50012">
    <property type="entry name" value="RCC1_3"/>
    <property type="match status" value="7"/>
</dbReference>
<feature type="repeat" description="RCC1" evidence="5">
    <location>
        <begin position="1125"/>
        <end position="1176"/>
    </location>
</feature>
<dbReference type="Pfam" id="PF25390">
    <property type="entry name" value="WD40_RLD"/>
    <property type="match status" value="1"/>
</dbReference>
<reference evidence="9" key="1">
    <citation type="submission" date="2020-11" db="EMBL/GenBank/DDBJ databases">
        <authorList>
            <person name="Whiteford S."/>
        </authorList>
    </citation>
    <scope>NUCLEOTIDE SEQUENCE</scope>
</reference>
<feature type="repeat" description="RCC1" evidence="5">
    <location>
        <begin position="913"/>
        <end position="966"/>
    </location>
</feature>
<organism evidence="9 10">
    <name type="scientific">Plutella xylostella</name>
    <name type="common">Diamondback moth</name>
    <name type="synonym">Plutella maculipennis</name>
    <dbReference type="NCBI Taxonomy" id="51655"/>
    <lineage>
        <taxon>Eukaryota</taxon>
        <taxon>Metazoa</taxon>
        <taxon>Ecdysozoa</taxon>
        <taxon>Arthropoda</taxon>
        <taxon>Hexapoda</taxon>
        <taxon>Insecta</taxon>
        <taxon>Pterygota</taxon>
        <taxon>Neoptera</taxon>
        <taxon>Endopterygota</taxon>
        <taxon>Lepidoptera</taxon>
        <taxon>Glossata</taxon>
        <taxon>Ditrysia</taxon>
        <taxon>Yponomeutoidea</taxon>
        <taxon>Plutellidae</taxon>
        <taxon>Plutella</taxon>
    </lineage>
</organism>
<dbReference type="GO" id="GO:0015074">
    <property type="term" value="P:DNA integration"/>
    <property type="evidence" value="ECO:0007669"/>
    <property type="project" value="InterPro"/>
</dbReference>